<dbReference type="EMBL" id="BARW01028038">
    <property type="protein sequence ID" value="GAJ08531.1"/>
    <property type="molecule type" value="Genomic_DNA"/>
</dbReference>
<sequence>MGLPTAEKVTPVVEAGKVKWRGQKVETRFYPLEPKTVTAKNKRGRDIQSTQNELGGFEFEIVLKEKPATNQIVLDIQARGLRFSYQPPLTQQEIDRGADRPDNVVGSYAVYHATKKNNQYMTGKAFHM</sequence>
<reference evidence="1" key="1">
    <citation type="journal article" date="2014" name="Front. Microbiol.">
        <title>High frequency of phylogenetically diverse reductive dehalogenase-homologous genes in deep subseafloor sedimentary metagenomes.</title>
        <authorList>
            <person name="Kawai M."/>
            <person name="Futagami T."/>
            <person name="Toyoda A."/>
            <person name="Takaki Y."/>
            <person name="Nishi S."/>
            <person name="Hori S."/>
            <person name="Arai W."/>
            <person name="Tsubouchi T."/>
            <person name="Morono Y."/>
            <person name="Uchiyama I."/>
            <person name="Ito T."/>
            <person name="Fujiyama A."/>
            <person name="Inagaki F."/>
            <person name="Takami H."/>
        </authorList>
    </citation>
    <scope>NUCLEOTIDE SEQUENCE</scope>
    <source>
        <strain evidence="1">Expedition CK06-06</strain>
    </source>
</reference>
<accession>X1V7K7</accession>
<proteinExistence type="predicted"/>
<comment type="caution">
    <text evidence="1">The sequence shown here is derived from an EMBL/GenBank/DDBJ whole genome shotgun (WGS) entry which is preliminary data.</text>
</comment>
<feature type="non-terminal residue" evidence="1">
    <location>
        <position position="128"/>
    </location>
</feature>
<evidence type="ECO:0000313" key="1">
    <source>
        <dbReference type="EMBL" id="GAJ08531.1"/>
    </source>
</evidence>
<name>X1V7K7_9ZZZZ</name>
<gene>
    <name evidence="1" type="ORF">S12H4_45357</name>
</gene>
<dbReference type="AlphaFoldDB" id="X1V7K7"/>
<protein>
    <submittedName>
        <fullName evidence="1">Uncharacterized protein</fullName>
    </submittedName>
</protein>
<organism evidence="1">
    <name type="scientific">marine sediment metagenome</name>
    <dbReference type="NCBI Taxonomy" id="412755"/>
    <lineage>
        <taxon>unclassified sequences</taxon>
        <taxon>metagenomes</taxon>
        <taxon>ecological metagenomes</taxon>
    </lineage>
</organism>